<dbReference type="Pfam" id="PF00378">
    <property type="entry name" value="ECH_1"/>
    <property type="match status" value="1"/>
</dbReference>
<dbReference type="PANTHER" id="PTHR11941">
    <property type="entry name" value="ENOYL-COA HYDRATASE-RELATED"/>
    <property type="match status" value="1"/>
</dbReference>
<sequence>MSDKQHPPEVFLESLTEGVAVVVINRPKAKNALNADVRRQLAEQFLSLGQRDEVRAIVLTGGDQAFVAGADVKEFATASPTDMYRRHNERFWDPIAHCPKPVIAAVSGFALGGGCELAMHCDIIVAGESARFGQPEVKLGLMPGAGGTQRLVRAVGKFQAMRLLMTGCMVNAPEALRMGLVSEVVADDQTLEHAMSLAREIAAMPALAVEQIKETVLSGADLPLESALVLERKAFQMLFDTADQKEGAAAFIEKRKPTYRGEA</sequence>
<dbReference type="InterPro" id="IPR001753">
    <property type="entry name" value="Enoyl-CoA_hydra/iso"/>
</dbReference>
<dbReference type="EMBL" id="FNIV01000005">
    <property type="protein sequence ID" value="SDO36473.1"/>
    <property type="molecule type" value="Genomic_DNA"/>
</dbReference>
<dbReference type="Gene3D" id="3.90.226.10">
    <property type="entry name" value="2-enoyl-CoA Hydratase, Chain A, domain 1"/>
    <property type="match status" value="1"/>
</dbReference>
<dbReference type="InterPro" id="IPR018376">
    <property type="entry name" value="Enoyl-CoA_hyd/isom_CS"/>
</dbReference>
<dbReference type="OrthoDB" id="9775794at2"/>
<dbReference type="SUPFAM" id="SSF52096">
    <property type="entry name" value="ClpP/crotonase"/>
    <property type="match status" value="1"/>
</dbReference>
<evidence type="ECO:0000256" key="2">
    <source>
        <dbReference type="ARBA" id="ARBA00023239"/>
    </source>
</evidence>
<keyword evidence="5" id="KW-1185">Reference proteome</keyword>
<dbReference type="CDD" id="cd06558">
    <property type="entry name" value="crotonase-like"/>
    <property type="match status" value="1"/>
</dbReference>
<reference evidence="5" key="1">
    <citation type="submission" date="2016-10" db="EMBL/GenBank/DDBJ databases">
        <authorList>
            <person name="Varghese N."/>
            <person name="Submissions S."/>
        </authorList>
    </citation>
    <scope>NUCLEOTIDE SEQUENCE [LARGE SCALE GENOMIC DNA]</scope>
    <source>
        <strain evidence="5">CGMCC 1.6444</strain>
    </source>
</reference>
<dbReference type="PANTHER" id="PTHR11941:SF54">
    <property type="entry name" value="ENOYL-COA HYDRATASE, MITOCHONDRIAL"/>
    <property type="match status" value="1"/>
</dbReference>
<accession>A0A1H0IYQ6</accession>
<evidence type="ECO:0000313" key="5">
    <source>
        <dbReference type="Proteomes" id="UP000199075"/>
    </source>
</evidence>
<evidence type="ECO:0000256" key="1">
    <source>
        <dbReference type="ARBA" id="ARBA00005254"/>
    </source>
</evidence>
<proteinExistence type="inferred from homology"/>
<dbReference type="FunFam" id="3.90.226.10:FF:000009">
    <property type="entry name" value="Carnitinyl-CoA dehydratase"/>
    <property type="match status" value="1"/>
</dbReference>
<organism evidence="4 5">
    <name type="scientific">Halomonas shengliensis</name>
    <dbReference type="NCBI Taxonomy" id="419597"/>
    <lineage>
        <taxon>Bacteria</taxon>
        <taxon>Pseudomonadati</taxon>
        <taxon>Pseudomonadota</taxon>
        <taxon>Gammaproteobacteria</taxon>
        <taxon>Oceanospirillales</taxon>
        <taxon>Halomonadaceae</taxon>
        <taxon>Halomonas</taxon>
    </lineage>
</organism>
<dbReference type="InterPro" id="IPR014748">
    <property type="entry name" value="Enoyl-CoA_hydra_C"/>
</dbReference>
<dbReference type="InterPro" id="IPR029045">
    <property type="entry name" value="ClpP/crotonase-like_dom_sf"/>
</dbReference>
<name>A0A1H0IYQ6_9GAMM</name>
<dbReference type="NCBIfam" id="NF006007">
    <property type="entry name" value="PRK08138.1"/>
    <property type="match status" value="1"/>
</dbReference>
<dbReference type="FunFam" id="1.10.12.10:FF:000001">
    <property type="entry name" value="Probable enoyl-CoA hydratase, mitochondrial"/>
    <property type="match status" value="1"/>
</dbReference>
<dbReference type="RefSeq" id="WP_089678764.1">
    <property type="nucleotide sequence ID" value="NZ_FNIV01000005.1"/>
</dbReference>
<dbReference type="GO" id="GO:0016836">
    <property type="term" value="F:hydro-lyase activity"/>
    <property type="evidence" value="ECO:0007669"/>
    <property type="project" value="UniProtKB-ARBA"/>
</dbReference>
<comment type="similarity">
    <text evidence="1 3">Belongs to the enoyl-CoA hydratase/isomerase family.</text>
</comment>
<evidence type="ECO:0000256" key="3">
    <source>
        <dbReference type="RuleBase" id="RU003707"/>
    </source>
</evidence>
<protein>
    <submittedName>
        <fullName evidence="4">Enoyl-CoA hydratase/carnithine racemase</fullName>
    </submittedName>
</protein>
<dbReference type="PROSITE" id="PS00166">
    <property type="entry name" value="ENOYL_COA_HYDRATASE"/>
    <property type="match status" value="1"/>
</dbReference>
<gene>
    <name evidence="4" type="ORF">SAMN04487957_105309</name>
</gene>
<dbReference type="Proteomes" id="UP000199075">
    <property type="component" value="Unassembled WGS sequence"/>
</dbReference>
<dbReference type="GO" id="GO:0006635">
    <property type="term" value="P:fatty acid beta-oxidation"/>
    <property type="evidence" value="ECO:0007669"/>
    <property type="project" value="TreeGrafter"/>
</dbReference>
<keyword evidence="2" id="KW-0456">Lyase</keyword>
<dbReference type="Gene3D" id="1.10.12.10">
    <property type="entry name" value="Lyase 2-enoyl-coa Hydratase, Chain A, domain 2"/>
    <property type="match status" value="1"/>
</dbReference>
<dbReference type="STRING" id="419597.SAMN04487957_105309"/>
<dbReference type="AlphaFoldDB" id="A0A1H0IYQ6"/>
<evidence type="ECO:0000313" key="4">
    <source>
        <dbReference type="EMBL" id="SDO36473.1"/>
    </source>
</evidence>